<dbReference type="PATRIC" id="fig|359131.3.peg.677"/>
<keyword evidence="4" id="KW-1185">Reference proteome</keyword>
<feature type="chain" id="PRO_5038872069" evidence="2">
    <location>
        <begin position="22"/>
        <end position="70"/>
    </location>
</feature>
<keyword evidence="2" id="KW-0732">Signal</keyword>
<gene>
    <name evidence="3" type="ORF">VM95_32615</name>
</gene>
<feature type="signal peptide" evidence="2">
    <location>
        <begin position="1"/>
        <end position="21"/>
    </location>
</feature>
<sequence>MFTTTKKQRKVVGGVAGAALAALVGLGLSVSPLTTDDTHWGNPVPGGVHVTADGTTPPVVVPHPADTHWG</sequence>
<dbReference type="AlphaFoldDB" id="A0A0F2T805"/>
<protein>
    <submittedName>
        <fullName evidence="3">Uncharacterized protein</fullName>
    </submittedName>
</protein>
<dbReference type="Proteomes" id="UP000033699">
    <property type="component" value="Unassembled WGS sequence"/>
</dbReference>
<evidence type="ECO:0000313" key="4">
    <source>
        <dbReference type="Proteomes" id="UP000033699"/>
    </source>
</evidence>
<comment type="caution">
    <text evidence="3">The sequence shown here is derived from an EMBL/GenBank/DDBJ whole genome shotgun (WGS) entry which is preliminary data.</text>
</comment>
<accession>A0A0F2T805</accession>
<dbReference type="EMBL" id="JZKH01000104">
    <property type="protein sequence ID" value="KJS58531.1"/>
    <property type="molecule type" value="Genomic_DNA"/>
</dbReference>
<proteinExistence type="predicted"/>
<feature type="region of interest" description="Disordered" evidence="1">
    <location>
        <begin position="50"/>
        <end position="70"/>
    </location>
</feature>
<evidence type="ECO:0000313" key="3">
    <source>
        <dbReference type="EMBL" id="KJS58531.1"/>
    </source>
</evidence>
<evidence type="ECO:0000256" key="1">
    <source>
        <dbReference type="SAM" id="MobiDB-lite"/>
    </source>
</evidence>
<organism evidence="3 4">
    <name type="scientific">Streptomyces rubellomurinus (strain ATCC 31215)</name>
    <dbReference type="NCBI Taxonomy" id="359131"/>
    <lineage>
        <taxon>Bacteria</taxon>
        <taxon>Bacillati</taxon>
        <taxon>Actinomycetota</taxon>
        <taxon>Actinomycetes</taxon>
        <taxon>Kitasatosporales</taxon>
        <taxon>Streptomycetaceae</taxon>
        <taxon>Streptomyces</taxon>
    </lineage>
</organism>
<reference evidence="3 4" key="1">
    <citation type="submission" date="2015-02" db="EMBL/GenBank/DDBJ databases">
        <authorList>
            <person name="Ju K.-S."/>
            <person name="Doroghazi J.R."/>
            <person name="Metcalf W."/>
        </authorList>
    </citation>
    <scope>NUCLEOTIDE SEQUENCE [LARGE SCALE GENOMIC DNA]</scope>
    <source>
        <strain evidence="3 4">ATCC 31215</strain>
    </source>
</reference>
<name>A0A0F2T805_STRR3</name>
<evidence type="ECO:0000256" key="2">
    <source>
        <dbReference type="SAM" id="SignalP"/>
    </source>
</evidence>
<dbReference type="RefSeq" id="WP_045703755.1">
    <property type="nucleotide sequence ID" value="NZ_JZKH01000104.1"/>
</dbReference>